<feature type="domain" description="Rhamnogalacturonase A/B/Epimerase-like pectate lyase" evidence="2">
    <location>
        <begin position="61"/>
        <end position="288"/>
    </location>
</feature>
<dbReference type="Proteomes" id="UP000799444">
    <property type="component" value="Unassembled WGS sequence"/>
</dbReference>
<dbReference type="GO" id="GO:0004650">
    <property type="term" value="F:polygalacturonase activity"/>
    <property type="evidence" value="ECO:0007669"/>
    <property type="project" value="InterPro"/>
</dbReference>
<dbReference type="CDD" id="cd23668">
    <property type="entry name" value="GH55_beta13glucanase-like"/>
    <property type="match status" value="1"/>
</dbReference>
<dbReference type="InterPro" id="IPR011050">
    <property type="entry name" value="Pectin_lyase_fold/virulence"/>
</dbReference>
<reference evidence="3" key="1">
    <citation type="journal article" date="2020" name="Stud. Mycol.">
        <title>101 Dothideomycetes genomes: a test case for predicting lifestyles and emergence of pathogens.</title>
        <authorList>
            <person name="Haridas S."/>
            <person name="Albert R."/>
            <person name="Binder M."/>
            <person name="Bloem J."/>
            <person name="Labutti K."/>
            <person name="Salamov A."/>
            <person name="Andreopoulos B."/>
            <person name="Baker S."/>
            <person name="Barry K."/>
            <person name="Bills G."/>
            <person name="Bluhm B."/>
            <person name="Cannon C."/>
            <person name="Castanera R."/>
            <person name="Culley D."/>
            <person name="Daum C."/>
            <person name="Ezra D."/>
            <person name="Gonzalez J."/>
            <person name="Henrissat B."/>
            <person name="Kuo A."/>
            <person name="Liang C."/>
            <person name="Lipzen A."/>
            <person name="Lutzoni F."/>
            <person name="Magnuson J."/>
            <person name="Mondo S."/>
            <person name="Nolan M."/>
            <person name="Ohm R."/>
            <person name="Pangilinan J."/>
            <person name="Park H.-J."/>
            <person name="Ramirez L."/>
            <person name="Alfaro M."/>
            <person name="Sun H."/>
            <person name="Tritt A."/>
            <person name="Yoshinaga Y."/>
            <person name="Zwiers L.-H."/>
            <person name="Turgeon B."/>
            <person name="Goodwin S."/>
            <person name="Spatafora J."/>
            <person name="Crous P."/>
            <person name="Grigoriev I."/>
        </authorList>
    </citation>
    <scope>NUCLEOTIDE SEQUENCE</scope>
    <source>
        <strain evidence="3">CBS 125425</strain>
    </source>
</reference>
<sequence length="780" mass="84388">MVALGAGALLLYLSYLSASNAAPLAAPVAQAESPAAASEFWMASVKRQGVSVFGKPDYKIFRNVKTDCGVAGDGSTDDTKKLNDCVSQGDRCGEGCDSSTTTPAIIYFPPGTYVVSAPIVQYYYTQFIGDANNLPVLKASASFKGMAIVDADPYIDGGNGANWFTNQNNFYRQVRNFVLDVTDVPAGTATAGIHWQVGQATSLQNIRFEMTKGGDNNQQQGIFMDNGSGGFMTDLTFNGGKIGAFLGNQQFTTRNLTFNGCETAIYMNWNWLWAFKSVSINDCKLGLDMANAPDNQTVGSVIMMDSKFTNTEIGFNTSFSEDSIPTTGGTLVLHNVDFGGSKVAIQDYTGKEILPGGKLVGAWAQGNALAAGAQQGRVQGDISNAPPVPTTLQGDNGFFERAKPQYENVDASKFVSLKDAGAKGDGKTDDTKAIQDAIDKLSEDQILWVPYGAYLVTDTITIPAEKNVKITGEIWTMFMATGDKFSNMDKPIPAFQVGKQSGDKGKFEMSDCIITTKGAAPGAILMEWNIAAENAGDAGLWDTHFRIGGFAGTELQSDTCSKNSNSTHDADPKCIGSFMQLHVTKSSNGYFENVWLWTADHELDLKDHNQIDIYNGRGMLVESQGPVWLWGTASEHSQLSQYQFQGAKDIFYSAIQTETPYYQPNPDAKQPFKANQQYFDPDFSQTQSPSAWAVRVIESSSIWAYGSGTYSFFQNYNQDCVNTNDCQSDIIQIDSSSNVNMFGISTKASVNMLTVDGQGVAKDADNRSNFCATLSIFAQA</sequence>
<name>A0A9P4QXE4_9PLEO</name>
<keyword evidence="1" id="KW-0732">Signal</keyword>
<dbReference type="InterPro" id="IPR039279">
    <property type="entry name" value="QRT3-like"/>
</dbReference>
<gene>
    <name evidence="3" type="ORF">EJ04DRAFT_511642</name>
</gene>
<dbReference type="SUPFAM" id="SSF51126">
    <property type="entry name" value="Pectin lyase-like"/>
    <property type="match status" value="2"/>
</dbReference>
<dbReference type="Pfam" id="PF12708">
    <property type="entry name" value="Pect-lyase_RHGA_epim"/>
    <property type="match status" value="2"/>
</dbReference>
<protein>
    <submittedName>
        <fullName evidence="3">Pectin lyase-like protein</fullName>
    </submittedName>
</protein>
<comment type="caution">
    <text evidence="3">The sequence shown here is derived from an EMBL/GenBank/DDBJ whole genome shotgun (WGS) entry which is preliminary data.</text>
</comment>
<keyword evidence="3" id="KW-0456">Lyase</keyword>
<dbReference type="EMBL" id="ML996133">
    <property type="protein sequence ID" value="KAF2735693.1"/>
    <property type="molecule type" value="Genomic_DNA"/>
</dbReference>
<accession>A0A9P4QXE4</accession>
<dbReference type="PANTHER" id="PTHR33928:SF2">
    <property type="entry name" value="PECTATE LYASE SUPERFAMILY PROTEIN DOMAIN-CONTAINING PROTEIN-RELATED"/>
    <property type="match status" value="1"/>
</dbReference>
<evidence type="ECO:0000259" key="2">
    <source>
        <dbReference type="Pfam" id="PF12708"/>
    </source>
</evidence>
<dbReference type="FunFam" id="2.160.20.10:FF:000026">
    <property type="entry name" value="Exo-beta-1,3-glucanase Exg0"/>
    <property type="match status" value="1"/>
</dbReference>
<organism evidence="3 4">
    <name type="scientific">Polyplosphaeria fusca</name>
    <dbReference type="NCBI Taxonomy" id="682080"/>
    <lineage>
        <taxon>Eukaryota</taxon>
        <taxon>Fungi</taxon>
        <taxon>Dikarya</taxon>
        <taxon>Ascomycota</taxon>
        <taxon>Pezizomycotina</taxon>
        <taxon>Dothideomycetes</taxon>
        <taxon>Pleosporomycetidae</taxon>
        <taxon>Pleosporales</taxon>
        <taxon>Tetraplosphaeriaceae</taxon>
        <taxon>Polyplosphaeria</taxon>
    </lineage>
</organism>
<feature type="domain" description="Rhamnogalacturonase A/B/Epimerase-like pectate lyase" evidence="2">
    <location>
        <begin position="414"/>
        <end position="479"/>
    </location>
</feature>
<dbReference type="InterPro" id="IPR012334">
    <property type="entry name" value="Pectin_lyas_fold"/>
</dbReference>
<proteinExistence type="predicted"/>
<feature type="signal peptide" evidence="1">
    <location>
        <begin position="1"/>
        <end position="21"/>
    </location>
</feature>
<evidence type="ECO:0000256" key="1">
    <source>
        <dbReference type="SAM" id="SignalP"/>
    </source>
</evidence>
<dbReference type="GO" id="GO:0016829">
    <property type="term" value="F:lyase activity"/>
    <property type="evidence" value="ECO:0007669"/>
    <property type="project" value="UniProtKB-KW"/>
</dbReference>
<evidence type="ECO:0000313" key="3">
    <source>
        <dbReference type="EMBL" id="KAF2735693.1"/>
    </source>
</evidence>
<feature type="chain" id="PRO_5040340394" evidence="1">
    <location>
        <begin position="22"/>
        <end position="780"/>
    </location>
</feature>
<dbReference type="Gene3D" id="2.160.20.10">
    <property type="entry name" value="Single-stranded right-handed beta-helix, Pectin lyase-like"/>
    <property type="match status" value="2"/>
</dbReference>
<evidence type="ECO:0000313" key="4">
    <source>
        <dbReference type="Proteomes" id="UP000799444"/>
    </source>
</evidence>
<dbReference type="AlphaFoldDB" id="A0A9P4QXE4"/>
<dbReference type="InterPro" id="IPR024535">
    <property type="entry name" value="RHGA/B-epi-like_pectate_lyase"/>
</dbReference>
<keyword evidence="4" id="KW-1185">Reference proteome</keyword>
<dbReference type="FunFam" id="2.160.20.10:FF:000023">
    <property type="entry name" value="Exo-beta-1,3-glucanase Exg0"/>
    <property type="match status" value="1"/>
</dbReference>
<dbReference type="OrthoDB" id="1046782at2759"/>
<dbReference type="PANTHER" id="PTHR33928">
    <property type="entry name" value="POLYGALACTURONASE QRT3"/>
    <property type="match status" value="1"/>
</dbReference>